<reference evidence="8" key="1">
    <citation type="submission" date="2018-06" db="EMBL/GenBank/DDBJ databases">
        <authorList>
            <person name="Zhirakovskaya E."/>
        </authorList>
    </citation>
    <scope>NUCLEOTIDE SEQUENCE</scope>
</reference>
<protein>
    <recommendedName>
        <fullName evidence="3">carbonic anhydrase</fullName>
        <ecNumber evidence="3">4.2.1.1</ecNumber>
    </recommendedName>
</protein>
<evidence type="ECO:0000256" key="7">
    <source>
        <dbReference type="ARBA" id="ARBA00048348"/>
    </source>
</evidence>
<evidence type="ECO:0000256" key="1">
    <source>
        <dbReference type="ARBA" id="ARBA00001947"/>
    </source>
</evidence>
<dbReference type="AlphaFoldDB" id="A0A3B0U970"/>
<accession>A0A3B0U970</accession>
<sequence>MVFLMNGLINKIISSNQEFASSVTVDSFKDYQESQSPFITLVTCCDSRVQVEVVNEIAFNKVFVVRNIGNQVLSNEGSVDYGVIHLKTPLLLILGHTDCGAVKAFMKGYTNEPEPIIRELSRMAPAISQGGGDLLPNIIQNINYQVQVAVNKYGNIIKSGRLTVAGALYDFRNELKKGYGKLSLISINGEGQPF</sequence>
<evidence type="ECO:0000256" key="3">
    <source>
        <dbReference type="ARBA" id="ARBA00012925"/>
    </source>
</evidence>
<dbReference type="GO" id="GO:0008270">
    <property type="term" value="F:zinc ion binding"/>
    <property type="evidence" value="ECO:0007669"/>
    <property type="project" value="InterPro"/>
</dbReference>
<evidence type="ECO:0000256" key="5">
    <source>
        <dbReference type="ARBA" id="ARBA00022833"/>
    </source>
</evidence>
<dbReference type="CDD" id="cd00382">
    <property type="entry name" value="beta_CA"/>
    <property type="match status" value="1"/>
</dbReference>
<keyword evidence="5" id="KW-0862">Zinc</keyword>
<evidence type="ECO:0000256" key="4">
    <source>
        <dbReference type="ARBA" id="ARBA00022723"/>
    </source>
</evidence>
<comment type="catalytic activity">
    <reaction evidence="7">
        <text>hydrogencarbonate + H(+) = CO2 + H2O</text>
        <dbReference type="Rhea" id="RHEA:10748"/>
        <dbReference type="ChEBI" id="CHEBI:15377"/>
        <dbReference type="ChEBI" id="CHEBI:15378"/>
        <dbReference type="ChEBI" id="CHEBI:16526"/>
        <dbReference type="ChEBI" id="CHEBI:17544"/>
        <dbReference type="EC" id="4.2.1.1"/>
    </reaction>
</comment>
<evidence type="ECO:0000313" key="8">
    <source>
        <dbReference type="EMBL" id="VAW21927.1"/>
    </source>
</evidence>
<dbReference type="PANTHER" id="PTHR11002:SF76">
    <property type="entry name" value="CARBONIC ANHYDRASE"/>
    <property type="match status" value="1"/>
</dbReference>
<dbReference type="Gene3D" id="3.40.1050.10">
    <property type="entry name" value="Carbonic anhydrase"/>
    <property type="match status" value="1"/>
</dbReference>
<keyword evidence="6 8" id="KW-0456">Lyase</keyword>
<organism evidence="8">
    <name type="scientific">hydrothermal vent metagenome</name>
    <dbReference type="NCBI Taxonomy" id="652676"/>
    <lineage>
        <taxon>unclassified sequences</taxon>
        <taxon>metagenomes</taxon>
        <taxon>ecological metagenomes</taxon>
    </lineage>
</organism>
<dbReference type="GO" id="GO:0004089">
    <property type="term" value="F:carbonate dehydratase activity"/>
    <property type="evidence" value="ECO:0007669"/>
    <property type="project" value="UniProtKB-EC"/>
</dbReference>
<keyword evidence="4" id="KW-0479">Metal-binding</keyword>
<dbReference type="InterPro" id="IPR001765">
    <property type="entry name" value="Carbonic_anhydrase"/>
</dbReference>
<evidence type="ECO:0000256" key="6">
    <source>
        <dbReference type="ARBA" id="ARBA00023239"/>
    </source>
</evidence>
<dbReference type="SUPFAM" id="SSF53056">
    <property type="entry name" value="beta-carbonic anhydrase, cab"/>
    <property type="match status" value="1"/>
</dbReference>
<comment type="cofactor">
    <cofactor evidence="1">
        <name>Zn(2+)</name>
        <dbReference type="ChEBI" id="CHEBI:29105"/>
    </cofactor>
</comment>
<dbReference type="EMBL" id="UOEP01000161">
    <property type="protein sequence ID" value="VAW21927.1"/>
    <property type="molecule type" value="Genomic_DNA"/>
</dbReference>
<name>A0A3B0U970_9ZZZZ</name>
<dbReference type="InterPro" id="IPR036874">
    <property type="entry name" value="Carbonic_anhydrase_sf"/>
</dbReference>
<evidence type="ECO:0000256" key="2">
    <source>
        <dbReference type="ARBA" id="ARBA00006217"/>
    </source>
</evidence>
<comment type="similarity">
    <text evidence="2">Belongs to the beta-class carbonic anhydrase family.</text>
</comment>
<dbReference type="EC" id="4.2.1.1" evidence="3"/>
<gene>
    <name evidence="8" type="ORF">MNBD_BACTEROID01-1908</name>
</gene>
<dbReference type="Pfam" id="PF00484">
    <property type="entry name" value="Pro_CA"/>
    <property type="match status" value="1"/>
</dbReference>
<dbReference type="SMART" id="SM00947">
    <property type="entry name" value="Pro_CA"/>
    <property type="match status" value="1"/>
</dbReference>
<dbReference type="PANTHER" id="PTHR11002">
    <property type="entry name" value="CARBONIC ANHYDRASE"/>
    <property type="match status" value="1"/>
</dbReference>
<proteinExistence type="inferred from homology"/>